<feature type="region of interest" description="Disordered" evidence="5">
    <location>
        <begin position="131"/>
        <end position="176"/>
    </location>
</feature>
<dbReference type="InterPro" id="IPR013083">
    <property type="entry name" value="Znf_RING/FYVE/PHD"/>
</dbReference>
<dbReference type="InterPro" id="IPR001841">
    <property type="entry name" value="Znf_RING"/>
</dbReference>
<feature type="compositionally biased region" description="Basic and acidic residues" evidence="5">
    <location>
        <begin position="217"/>
        <end position="231"/>
    </location>
</feature>
<dbReference type="SUPFAM" id="SSF57850">
    <property type="entry name" value="RING/U-box"/>
    <property type="match status" value="1"/>
</dbReference>
<feature type="region of interest" description="Disordered" evidence="5">
    <location>
        <begin position="195"/>
        <end position="253"/>
    </location>
</feature>
<dbReference type="Gene3D" id="3.30.40.10">
    <property type="entry name" value="Zinc/RING finger domain, C3HC4 (zinc finger)"/>
    <property type="match status" value="1"/>
</dbReference>
<protein>
    <recommendedName>
        <fullName evidence="6">RING-type domain-containing protein</fullName>
    </recommendedName>
</protein>
<dbReference type="SMART" id="SM00184">
    <property type="entry name" value="RING"/>
    <property type="match status" value="1"/>
</dbReference>
<organism evidence="7 8">
    <name type="scientific">Pestalotiopsis fici (strain W106-1 / CGMCC3.15140)</name>
    <dbReference type="NCBI Taxonomy" id="1229662"/>
    <lineage>
        <taxon>Eukaryota</taxon>
        <taxon>Fungi</taxon>
        <taxon>Dikarya</taxon>
        <taxon>Ascomycota</taxon>
        <taxon>Pezizomycotina</taxon>
        <taxon>Sordariomycetes</taxon>
        <taxon>Xylariomycetidae</taxon>
        <taxon>Amphisphaeriales</taxon>
        <taxon>Sporocadaceae</taxon>
        <taxon>Pestalotiopsis</taxon>
    </lineage>
</organism>
<proteinExistence type="predicted"/>
<dbReference type="HOGENOM" id="CLU_987326_0_0_1"/>
<dbReference type="Pfam" id="PF00097">
    <property type="entry name" value="zf-C3HC4"/>
    <property type="match status" value="1"/>
</dbReference>
<dbReference type="PROSITE" id="PS50089">
    <property type="entry name" value="ZF_RING_2"/>
    <property type="match status" value="1"/>
</dbReference>
<dbReference type="OrthoDB" id="8062037at2759"/>
<dbReference type="EMBL" id="KI912109">
    <property type="protein sequence ID" value="ETS87167.1"/>
    <property type="molecule type" value="Genomic_DNA"/>
</dbReference>
<evidence type="ECO:0000256" key="2">
    <source>
        <dbReference type="ARBA" id="ARBA00022771"/>
    </source>
</evidence>
<sequence length="282" mass="32167">MASKTTDNTLDGNLITNVLNYFDASGDLCGDVTCKVECSICTTELAILQPADEEHKTWTVLEACGHMFCHECIVSWIRASDDPKCPQCRADLRHSRCRHKYKPHEIVLTNGFNIHDDVPKVVSELPGQCQDCKERPASTRSSDSLGREDYGRLFDSSSEEDRYELSDSDDDEYDPTAFRRHAYANIYDYRPAFFSRSIPDGSPRDSARRGERRRHRDGSSRSRSHHSERPMGPRPILSNALFPPVPPPPHPGYIRRLPGPIRYATHLRLDGVEYSHTYDRQD</sequence>
<dbReference type="InterPro" id="IPR017907">
    <property type="entry name" value="Znf_RING_CS"/>
</dbReference>
<evidence type="ECO:0000256" key="5">
    <source>
        <dbReference type="SAM" id="MobiDB-lite"/>
    </source>
</evidence>
<dbReference type="PROSITE" id="PS00518">
    <property type="entry name" value="ZF_RING_1"/>
    <property type="match status" value="1"/>
</dbReference>
<evidence type="ECO:0000256" key="1">
    <source>
        <dbReference type="ARBA" id="ARBA00022723"/>
    </source>
</evidence>
<dbReference type="Proteomes" id="UP000030651">
    <property type="component" value="Unassembled WGS sequence"/>
</dbReference>
<dbReference type="AlphaFoldDB" id="W3XNT4"/>
<evidence type="ECO:0000256" key="3">
    <source>
        <dbReference type="ARBA" id="ARBA00022833"/>
    </source>
</evidence>
<keyword evidence="8" id="KW-1185">Reference proteome</keyword>
<name>W3XNT4_PESFW</name>
<reference evidence="8" key="1">
    <citation type="journal article" date="2015" name="BMC Genomics">
        <title>Genomic and transcriptomic analysis of the endophytic fungus Pestalotiopsis fici reveals its lifestyle and high potential for synthesis of natural products.</title>
        <authorList>
            <person name="Wang X."/>
            <person name="Zhang X."/>
            <person name="Liu L."/>
            <person name="Xiang M."/>
            <person name="Wang W."/>
            <person name="Sun X."/>
            <person name="Che Y."/>
            <person name="Guo L."/>
            <person name="Liu G."/>
            <person name="Guo L."/>
            <person name="Wang C."/>
            <person name="Yin W.B."/>
            <person name="Stadler M."/>
            <person name="Zhang X."/>
            <person name="Liu X."/>
        </authorList>
    </citation>
    <scope>NUCLEOTIDE SEQUENCE [LARGE SCALE GENOMIC DNA]</scope>
    <source>
        <strain evidence="8">W106-1 / CGMCC3.15140</strain>
    </source>
</reference>
<dbReference type="InParanoid" id="W3XNT4"/>
<dbReference type="RefSeq" id="XP_007827767.1">
    <property type="nucleotide sequence ID" value="XM_007829576.1"/>
</dbReference>
<keyword evidence="3" id="KW-0862">Zinc</keyword>
<dbReference type="KEGG" id="pfy:PFICI_00995"/>
<accession>W3XNT4</accession>
<evidence type="ECO:0000313" key="7">
    <source>
        <dbReference type="EMBL" id="ETS87167.1"/>
    </source>
</evidence>
<evidence type="ECO:0000313" key="8">
    <source>
        <dbReference type="Proteomes" id="UP000030651"/>
    </source>
</evidence>
<feature type="domain" description="RING-type" evidence="6">
    <location>
        <begin position="38"/>
        <end position="89"/>
    </location>
</feature>
<dbReference type="GO" id="GO:0008270">
    <property type="term" value="F:zinc ion binding"/>
    <property type="evidence" value="ECO:0007669"/>
    <property type="project" value="UniProtKB-KW"/>
</dbReference>
<keyword evidence="2 4" id="KW-0863">Zinc-finger</keyword>
<evidence type="ECO:0000256" key="4">
    <source>
        <dbReference type="PROSITE-ProRule" id="PRU00175"/>
    </source>
</evidence>
<keyword evidence="1" id="KW-0479">Metal-binding</keyword>
<dbReference type="InterPro" id="IPR018957">
    <property type="entry name" value="Znf_C3HC4_RING-type"/>
</dbReference>
<gene>
    <name evidence="7" type="ORF">PFICI_00995</name>
</gene>
<evidence type="ECO:0000259" key="6">
    <source>
        <dbReference type="PROSITE" id="PS50089"/>
    </source>
</evidence>
<dbReference type="GeneID" id="19266008"/>